<dbReference type="Proteomes" id="UP000585681">
    <property type="component" value="Unassembled WGS sequence"/>
</dbReference>
<dbReference type="CDD" id="cd11599">
    <property type="entry name" value="HDAC_classII_2"/>
    <property type="match status" value="1"/>
</dbReference>
<dbReference type="InterPro" id="IPR023696">
    <property type="entry name" value="Ureohydrolase_dom_sf"/>
</dbReference>
<dbReference type="PANTHER" id="PTHR10625">
    <property type="entry name" value="HISTONE DEACETYLASE HDAC1-RELATED"/>
    <property type="match status" value="1"/>
</dbReference>
<reference evidence="3" key="1">
    <citation type="submission" date="2020-08" db="EMBL/GenBank/DDBJ databases">
        <title>Genomic Encyclopedia of Type Strains, Phase IV (KMG-IV): sequencing the most valuable type-strain genomes for metagenomic binning, comparative biology and taxonomic classification.</title>
        <authorList>
            <person name="Goeker M."/>
        </authorList>
    </citation>
    <scope>NUCLEOTIDE SEQUENCE [LARGE SCALE GENOMIC DNA]</scope>
    <source>
        <strain evidence="3">DSM 105040</strain>
    </source>
</reference>
<dbReference type="RefSeq" id="WP_054540181.1">
    <property type="nucleotide sequence ID" value="NZ_JACIEQ010000001.1"/>
</dbReference>
<dbReference type="SUPFAM" id="SSF52768">
    <property type="entry name" value="Arginase/deacetylase"/>
    <property type="match status" value="1"/>
</dbReference>
<keyword evidence="4" id="KW-1185">Reference proteome</keyword>
<comment type="caution">
    <text evidence="3">The sequence shown here is derived from an EMBL/GenBank/DDBJ whole genome shotgun (WGS) entry which is preliminary data.</text>
</comment>
<dbReference type="EMBL" id="JACIEQ010000001">
    <property type="protein sequence ID" value="MBB4021739.1"/>
    <property type="molecule type" value="Genomic_DNA"/>
</dbReference>
<name>A0A840CEN0_9RHOB</name>
<dbReference type="InterPro" id="IPR037138">
    <property type="entry name" value="His_deacetylse_dom_sf"/>
</dbReference>
<dbReference type="PRINTS" id="PR01270">
    <property type="entry name" value="HDASUPER"/>
</dbReference>
<dbReference type="Gene3D" id="3.40.800.20">
    <property type="entry name" value="Histone deacetylase domain"/>
    <property type="match status" value="1"/>
</dbReference>
<accession>A0A840CEN0</accession>
<dbReference type="InterPro" id="IPR000286">
    <property type="entry name" value="HDACs"/>
</dbReference>
<protein>
    <submittedName>
        <fullName evidence="3">Acetoin utilization deacetylase AcuC-like enzyme</fullName>
    </submittedName>
</protein>
<dbReference type="AlphaFoldDB" id="A0A840CEN0"/>
<feature type="domain" description="Histone deacetylase" evidence="2">
    <location>
        <begin position="20"/>
        <end position="306"/>
    </location>
</feature>
<proteinExistence type="inferred from homology"/>
<sequence>MSTAFLTHADCLAHVTPAGHPERVARLEAILRRLDTPEFDGLLRVEAPLADVAQVARCHPQAYIDKIRAAVPAQGFAVLDADTHLSPGSFTAALRAVGANLKAVDMVLGGEAANAFAAVRPPGHHAETEVAMGFCLFGNVSVAARYALDHHGLARVAIMDFDVHHGNGSQDLLWDEPRVLFASTHQMPLYPGTGAAEERGAHGNVLNVPLPPMSGGARFRAEMERQVLPALDAFRPELVLISAGFDAHAADPLAQLQWHEADFVWATERLCDIADAHAGGKVVSTLEGGYDLDALAESAAAHVRVLMERGS</sequence>
<evidence type="ECO:0000313" key="3">
    <source>
        <dbReference type="EMBL" id="MBB4021739.1"/>
    </source>
</evidence>
<evidence type="ECO:0000259" key="2">
    <source>
        <dbReference type="Pfam" id="PF00850"/>
    </source>
</evidence>
<gene>
    <name evidence="3" type="ORF">GGR17_001530</name>
</gene>
<evidence type="ECO:0000256" key="1">
    <source>
        <dbReference type="ARBA" id="ARBA00005947"/>
    </source>
</evidence>
<comment type="similarity">
    <text evidence="1">Belongs to the histone deacetylase family.</text>
</comment>
<evidence type="ECO:0000313" key="4">
    <source>
        <dbReference type="Proteomes" id="UP000585681"/>
    </source>
</evidence>
<dbReference type="InterPro" id="IPR023801">
    <property type="entry name" value="His_deacetylse_dom"/>
</dbReference>
<dbReference type="GO" id="GO:0040029">
    <property type="term" value="P:epigenetic regulation of gene expression"/>
    <property type="evidence" value="ECO:0007669"/>
    <property type="project" value="TreeGrafter"/>
</dbReference>
<dbReference type="GO" id="GO:0004407">
    <property type="term" value="F:histone deacetylase activity"/>
    <property type="evidence" value="ECO:0007669"/>
    <property type="project" value="TreeGrafter"/>
</dbReference>
<organism evidence="3 4">
    <name type="scientific">Actibacterium naphthalenivorans</name>
    <dbReference type="NCBI Taxonomy" id="1614693"/>
    <lineage>
        <taxon>Bacteria</taxon>
        <taxon>Pseudomonadati</taxon>
        <taxon>Pseudomonadota</taxon>
        <taxon>Alphaproteobacteria</taxon>
        <taxon>Rhodobacterales</taxon>
        <taxon>Roseobacteraceae</taxon>
        <taxon>Actibacterium</taxon>
    </lineage>
</organism>
<dbReference type="PANTHER" id="PTHR10625:SF10">
    <property type="entry name" value="HISTONE DEACETYLASE HDAC1"/>
    <property type="match status" value="1"/>
</dbReference>
<dbReference type="Pfam" id="PF00850">
    <property type="entry name" value="Hist_deacetyl"/>
    <property type="match status" value="1"/>
</dbReference>